<dbReference type="InterPro" id="IPR017972">
    <property type="entry name" value="Cyt_P450_CS"/>
</dbReference>
<dbReference type="Gene3D" id="1.10.630.10">
    <property type="entry name" value="Cytochrome P450"/>
    <property type="match status" value="1"/>
</dbReference>
<dbReference type="RefSeq" id="WP_128536492.1">
    <property type="nucleotide sequence ID" value="NZ_SBIW01000031.1"/>
</dbReference>
<proteinExistence type="inferred from homology"/>
<reference evidence="2 3" key="1">
    <citation type="submission" date="2019-01" db="EMBL/GenBank/DDBJ databases">
        <title>Mucilaginibacter antarcticum sp. nov., isolated from antarctic soil.</title>
        <authorList>
            <person name="Yan Y.-Q."/>
            <person name="Du Z.-J."/>
        </authorList>
    </citation>
    <scope>NUCLEOTIDE SEQUENCE [LARGE SCALE GENOMIC DNA]</scope>
    <source>
        <strain evidence="2 3">F01003</strain>
    </source>
</reference>
<dbReference type="PANTHER" id="PTHR46696:SF1">
    <property type="entry name" value="CYTOCHROME P450 YJIB-RELATED"/>
    <property type="match status" value="1"/>
</dbReference>
<dbReference type="EMBL" id="SBIW01000031">
    <property type="protein sequence ID" value="RWY46075.1"/>
    <property type="molecule type" value="Genomic_DNA"/>
</dbReference>
<dbReference type="Proteomes" id="UP000286701">
    <property type="component" value="Unassembled WGS sequence"/>
</dbReference>
<evidence type="ECO:0000256" key="1">
    <source>
        <dbReference type="ARBA" id="ARBA00010617"/>
    </source>
</evidence>
<dbReference type="PRINTS" id="PR00359">
    <property type="entry name" value="BP450"/>
</dbReference>
<dbReference type="OrthoDB" id="9801155at2"/>
<dbReference type="SUPFAM" id="SSF48264">
    <property type="entry name" value="Cytochrome P450"/>
    <property type="match status" value="1"/>
</dbReference>
<dbReference type="InterPro" id="IPR036396">
    <property type="entry name" value="Cyt_P450_sf"/>
</dbReference>
<evidence type="ECO:0000313" key="3">
    <source>
        <dbReference type="Proteomes" id="UP000286701"/>
    </source>
</evidence>
<sequence>MKKQNLNIEFNSSEFATNPESVSARLRETEGLYPFRLSDGTLVYLATRRKDAELILTSGDIFKVSPALESQSYSDNPFSAAIPGANHLLATDDDLHLKLRQPLERFFTTESLEQFRSFINDEVEIILLKWKTGESHNLAAELSYTLSVKVIARMLGIPWQNELTEYAVALQMIKADPAYLPQVTAFHNLLYGIVEQKRNAASNDIISALINAGFSNEETLNASLLCFIAGSGTTASLISQGLRMIIKEQRKISKKEQSELLTDEILFKFSPANSAFPRYVHKNTGVGDTKLHRGDIVLVLLSSANYDVESGRDPLKNYLSFSKGIHHCIGWYVAKMEAEVVFTLFSQHFPNAVIKNEEWFSNVVSRDLLILEVIL</sequence>
<dbReference type="GO" id="GO:0016705">
    <property type="term" value="F:oxidoreductase activity, acting on paired donors, with incorporation or reduction of molecular oxygen"/>
    <property type="evidence" value="ECO:0007669"/>
    <property type="project" value="InterPro"/>
</dbReference>
<dbReference type="PANTHER" id="PTHR46696">
    <property type="entry name" value="P450, PUTATIVE (EUROFUNG)-RELATED"/>
    <property type="match status" value="1"/>
</dbReference>
<gene>
    <name evidence="2" type="ORF">EPL05_23815</name>
</gene>
<dbReference type="GO" id="GO:0020037">
    <property type="term" value="F:heme binding"/>
    <property type="evidence" value="ECO:0007669"/>
    <property type="project" value="InterPro"/>
</dbReference>
<dbReference type="AlphaFoldDB" id="A0A3S3V5I5"/>
<accession>A0A3S3V5I5</accession>
<evidence type="ECO:0000313" key="2">
    <source>
        <dbReference type="EMBL" id="RWY46075.1"/>
    </source>
</evidence>
<organism evidence="2 3">
    <name type="scientific">Mucilaginibacter gilvus</name>
    <dbReference type="NCBI Taxonomy" id="2305909"/>
    <lineage>
        <taxon>Bacteria</taxon>
        <taxon>Pseudomonadati</taxon>
        <taxon>Bacteroidota</taxon>
        <taxon>Sphingobacteriia</taxon>
        <taxon>Sphingobacteriales</taxon>
        <taxon>Sphingobacteriaceae</taxon>
        <taxon>Mucilaginibacter</taxon>
    </lineage>
</organism>
<comment type="similarity">
    <text evidence="1">Belongs to the cytochrome P450 family.</text>
</comment>
<protein>
    <submittedName>
        <fullName evidence="2">Cytochrome P450</fullName>
    </submittedName>
</protein>
<dbReference type="PROSITE" id="PS00086">
    <property type="entry name" value="CYTOCHROME_P450"/>
    <property type="match status" value="1"/>
</dbReference>
<comment type="caution">
    <text evidence="2">The sequence shown here is derived from an EMBL/GenBank/DDBJ whole genome shotgun (WGS) entry which is preliminary data.</text>
</comment>
<dbReference type="GO" id="GO:0004497">
    <property type="term" value="F:monooxygenase activity"/>
    <property type="evidence" value="ECO:0007669"/>
    <property type="project" value="InterPro"/>
</dbReference>
<keyword evidence="3" id="KW-1185">Reference proteome</keyword>
<dbReference type="InterPro" id="IPR002397">
    <property type="entry name" value="Cyt_P450_B"/>
</dbReference>
<dbReference type="GO" id="GO:0005506">
    <property type="term" value="F:iron ion binding"/>
    <property type="evidence" value="ECO:0007669"/>
    <property type="project" value="InterPro"/>
</dbReference>
<name>A0A3S3V5I5_9SPHI</name>